<dbReference type="PROSITE" id="PS51999">
    <property type="entry name" value="ZF_GRF"/>
    <property type="match status" value="1"/>
</dbReference>
<dbReference type="InterPro" id="IPR036875">
    <property type="entry name" value="Znf_CCHC_sf"/>
</dbReference>
<dbReference type="PANTHER" id="PTHR33680">
    <property type="entry name" value="OS07G0190500 PROTEIN"/>
    <property type="match status" value="1"/>
</dbReference>
<sequence>MQTGNCFRCRQAGHWISDCPLKSKIDVPPPAIHCHCGGGLCEIKVSNTKENPGRKFYKCPAVQTCKFFKWCDKVIDEDIRFRPAFIIPICPCGAGPCRRFKDNSGRAYLQCCIKKGFGACRFFQWEDVQMIQSCDAIDEIGFWVEAEQILSDVESSFKASGLLENANQVALPEKFFEASVCTEDDSIFENLDVISVSDTHSAATAVNQGTSGIPVFDSIVIKPQELWKTPRDGDLSKLSVDEVMSDLVRDTLSSGSVVLHGTTSHERPGTGEFELSFPDLQDLIEKYNAEKLNLERVSGKHVQVLSAYMGSYRRLRSLHEKTCHLRQSLLETEKEMACCEAETLEFGVSCREVAVEMAESQKRMQEIAEKLGKEVEVLKQTEFVATKRIRT</sequence>
<gene>
    <name evidence="7" type="ORF">V5N11_003767</name>
</gene>
<dbReference type="AlphaFoldDB" id="A0ABD1ADT4"/>
<accession>A0ABD1ADT4</accession>
<evidence type="ECO:0000259" key="6">
    <source>
        <dbReference type="PROSITE" id="PS51999"/>
    </source>
</evidence>
<evidence type="ECO:0000313" key="7">
    <source>
        <dbReference type="EMBL" id="KAL1201354.1"/>
    </source>
</evidence>
<dbReference type="Proteomes" id="UP001558713">
    <property type="component" value="Unassembled WGS sequence"/>
</dbReference>
<evidence type="ECO:0000313" key="8">
    <source>
        <dbReference type="Proteomes" id="UP001558713"/>
    </source>
</evidence>
<dbReference type="InterPro" id="IPR001878">
    <property type="entry name" value="Znf_CCHC"/>
</dbReference>
<evidence type="ECO:0000256" key="3">
    <source>
        <dbReference type="ARBA" id="ARBA00022833"/>
    </source>
</evidence>
<dbReference type="SMART" id="SM00343">
    <property type="entry name" value="ZnF_C2HC"/>
    <property type="match status" value="1"/>
</dbReference>
<comment type="caution">
    <text evidence="7">The sequence shown here is derived from an EMBL/GenBank/DDBJ whole genome shotgun (WGS) entry which is preliminary data.</text>
</comment>
<protein>
    <submittedName>
        <fullName evidence="7">DNA topoisomerase 3-alpha</fullName>
    </submittedName>
</protein>
<proteinExistence type="predicted"/>
<feature type="domain" description="GRF-type" evidence="6">
    <location>
        <begin position="34"/>
        <end position="74"/>
    </location>
</feature>
<name>A0ABD1ADT4_CARAN</name>
<dbReference type="Pfam" id="PF06839">
    <property type="entry name" value="Zn_ribbon_GRF"/>
    <property type="match status" value="1"/>
</dbReference>
<keyword evidence="8" id="KW-1185">Reference proteome</keyword>
<dbReference type="InterPro" id="IPR010666">
    <property type="entry name" value="Znf_GRF"/>
</dbReference>
<evidence type="ECO:0000256" key="1">
    <source>
        <dbReference type="ARBA" id="ARBA00022723"/>
    </source>
</evidence>
<dbReference type="GO" id="GO:0008270">
    <property type="term" value="F:zinc ion binding"/>
    <property type="evidence" value="ECO:0007669"/>
    <property type="project" value="UniProtKB-KW"/>
</dbReference>
<keyword evidence="1" id="KW-0479">Metal-binding</keyword>
<keyword evidence="3" id="KW-0862">Zinc</keyword>
<feature type="domain" description="CCHC-type" evidence="5">
    <location>
        <begin position="6"/>
        <end position="20"/>
    </location>
</feature>
<dbReference type="Pfam" id="PF00098">
    <property type="entry name" value="zf-CCHC"/>
    <property type="match status" value="1"/>
</dbReference>
<organism evidence="7 8">
    <name type="scientific">Cardamine amara subsp. amara</name>
    <dbReference type="NCBI Taxonomy" id="228776"/>
    <lineage>
        <taxon>Eukaryota</taxon>
        <taxon>Viridiplantae</taxon>
        <taxon>Streptophyta</taxon>
        <taxon>Embryophyta</taxon>
        <taxon>Tracheophyta</taxon>
        <taxon>Spermatophyta</taxon>
        <taxon>Magnoliopsida</taxon>
        <taxon>eudicotyledons</taxon>
        <taxon>Gunneridae</taxon>
        <taxon>Pentapetalae</taxon>
        <taxon>rosids</taxon>
        <taxon>malvids</taxon>
        <taxon>Brassicales</taxon>
        <taxon>Brassicaceae</taxon>
        <taxon>Cardamineae</taxon>
        <taxon>Cardamine</taxon>
    </lineage>
</organism>
<dbReference type="EMBL" id="JBANAX010000590">
    <property type="protein sequence ID" value="KAL1201354.1"/>
    <property type="molecule type" value="Genomic_DNA"/>
</dbReference>
<dbReference type="PROSITE" id="PS50158">
    <property type="entry name" value="ZF_CCHC"/>
    <property type="match status" value="1"/>
</dbReference>
<evidence type="ECO:0000259" key="5">
    <source>
        <dbReference type="PROSITE" id="PS50158"/>
    </source>
</evidence>
<evidence type="ECO:0000256" key="4">
    <source>
        <dbReference type="PROSITE-ProRule" id="PRU00047"/>
    </source>
</evidence>
<dbReference type="Gene3D" id="4.10.60.10">
    <property type="entry name" value="Zinc finger, CCHC-type"/>
    <property type="match status" value="1"/>
</dbReference>
<dbReference type="PANTHER" id="PTHR33680:SF12">
    <property type="entry name" value="GRF ZINC FINGER _ ZINC KNUCKLE PROTEIN"/>
    <property type="match status" value="1"/>
</dbReference>
<reference evidence="7 8" key="1">
    <citation type="submission" date="2024-04" db="EMBL/GenBank/DDBJ databases">
        <title>Genome assembly C_amara_ONT_v2.</title>
        <authorList>
            <person name="Yant L."/>
            <person name="Moore C."/>
            <person name="Slenker M."/>
        </authorList>
    </citation>
    <scope>NUCLEOTIDE SEQUENCE [LARGE SCALE GENOMIC DNA]</scope>
    <source>
        <tissue evidence="7">Leaf</tissue>
    </source>
</reference>
<evidence type="ECO:0000256" key="2">
    <source>
        <dbReference type="ARBA" id="ARBA00022771"/>
    </source>
</evidence>
<dbReference type="SUPFAM" id="SSF57756">
    <property type="entry name" value="Retrovirus zinc finger-like domains"/>
    <property type="match status" value="1"/>
</dbReference>
<keyword evidence="2 4" id="KW-0863">Zinc-finger</keyword>